<reference evidence="5" key="1">
    <citation type="submission" date="2016-10" db="EMBL/GenBank/DDBJ databases">
        <authorList>
            <person name="Varghese N."/>
            <person name="Submissions S."/>
        </authorList>
    </citation>
    <scope>NUCLEOTIDE SEQUENCE [LARGE SCALE GENOMIC DNA]</scope>
    <source>
        <strain evidence="5">CGMCC 4.7047</strain>
    </source>
</reference>
<keyword evidence="1" id="KW-0304">Gas vesicle</keyword>
<dbReference type="Pfam" id="PF06386">
    <property type="entry name" value="GvpL_GvpF"/>
    <property type="match status" value="1"/>
</dbReference>
<dbReference type="PANTHER" id="PTHR36852:SF1">
    <property type="entry name" value="PROTEIN GVPL 2"/>
    <property type="match status" value="1"/>
</dbReference>
<dbReference type="PANTHER" id="PTHR36852">
    <property type="entry name" value="PROTEIN GVPL 2"/>
    <property type="match status" value="1"/>
</dbReference>
<dbReference type="EMBL" id="FPAB01000001">
    <property type="protein sequence ID" value="SFS37239.1"/>
    <property type="molecule type" value="Genomic_DNA"/>
</dbReference>
<evidence type="ECO:0000256" key="3">
    <source>
        <dbReference type="ARBA" id="ARBA00035643"/>
    </source>
</evidence>
<evidence type="ECO:0000313" key="4">
    <source>
        <dbReference type="EMBL" id="SFS37239.1"/>
    </source>
</evidence>
<evidence type="ECO:0000256" key="2">
    <source>
        <dbReference type="ARBA" id="ARBA00035108"/>
    </source>
</evidence>
<dbReference type="AlphaFoldDB" id="A0A1I6PAP0"/>
<dbReference type="RefSeq" id="WP_093841963.1">
    <property type="nucleotide sequence ID" value="NZ_FPAB01000001.1"/>
</dbReference>
<dbReference type="InterPro" id="IPR009430">
    <property type="entry name" value="GvpL/GvpF"/>
</dbReference>
<comment type="similarity">
    <text evidence="3">Belongs to the gas vesicle GvpF/GvpL family.</text>
</comment>
<evidence type="ECO:0000256" key="1">
    <source>
        <dbReference type="ARBA" id="ARBA00022987"/>
    </source>
</evidence>
<accession>A0A1I6PAP0</accession>
<evidence type="ECO:0000313" key="5">
    <source>
        <dbReference type="Proteomes" id="UP000198873"/>
    </source>
</evidence>
<protein>
    <submittedName>
        <fullName evidence="4">Gas vesicle synthesis protein GvpL/GvpF</fullName>
    </submittedName>
</protein>
<keyword evidence="5" id="KW-1185">Reference proteome</keyword>
<proteinExistence type="inferred from homology"/>
<comment type="subcellular location">
    <subcellularLocation>
        <location evidence="2">Gas vesicle</location>
    </subcellularLocation>
</comment>
<organism evidence="4 5">
    <name type="scientific">Streptomyces harbinensis</name>
    <dbReference type="NCBI Taxonomy" id="1176198"/>
    <lineage>
        <taxon>Bacteria</taxon>
        <taxon>Bacillati</taxon>
        <taxon>Actinomycetota</taxon>
        <taxon>Actinomycetes</taxon>
        <taxon>Kitasatosporales</taxon>
        <taxon>Streptomycetaceae</taxon>
        <taxon>Streptomyces</taxon>
    </lineage>
</organism>
<dbReference type="GO" id="GO:0031412">
    <property type="term" value="P:gas vesicle organization"/>
    <property type="evidence" value="ECO:0007669"/>
    <property type="project" value="InterPro"/>
</dbReference>
<name>A0A1I6PAP0_9ACTN</name>
<gene>
    <name evidence="4" type="ORF">SAMN05444716_101383</name>
</gene>
<dbReference type="Proteomes" id="UP000198873">
    <property type="component" value="Unassembled WGS sequence"/>
</dbReference>
<sequence>MTETAGLTRPAAGAQTPPDGTAVCIFAVCHAQTAPDLDGLTGHPGGGPVRTLAAGPLTLIAQSVSAADFAPEACAERFSDPAALESCARAHHAVIAAVARGGPVVPLPLATLYLGPERATAAVAGRADRLLALLERLCHRAEWGLKVYPVRSTPPAADPPGPDSAPAADTGRAYLDRLRNRQQERERQHETAWRTAEHVYAALARQAAAARRLRPQDPALTGGSRRQVLNAALLLDHDREREFRDTVAALARDPAVAAHARIEVTGPWVPYSFARLDDEEQERPADAP</sequence>
<dbReference type="GO" id="GO:0031411">
    <property type="term" value="C:gas vesicle"/>
    <property type="evidence" value="ECO:0007669"/>
    <property type="project" value="UniProtKB-SubCell"/>
</dbReference>
<dbReference type="STRING" id="1176198.SAMN05444716_101383"/>